<organism evidence="1 2">
    <name type="scientific">Bos mutus</name>
    <name type="common">wild yak</name>
    <dbReference type="NCBI Taxonomy" id="72004"/>
    <lineage>
        <taxon>Eukaryota</taxon>
        <taxon>Metazoa</taxon>
        <taxon>Chordata</taxon>
        <taxon>Craniata</taxon>
        <taxon>Vertebrata</taxon>
        <taxon>Euteleostomi</taxon>
        <taxon>Mammalia</taxon>
        <taxon>Eutheria</taxon>
        <taxon>Laurasiatheria</taxon>
        <taxon>Artiodactyla</taxon>
        <taxon>Ruminantia</taxon>
        <taxon>Pecora</taxon>
        <taxon>Bovidae</taxon>
        <taxon>Bovinae</taxon>
        <taxon>Bos</taxon>
    </lineage>
</organism>
<sequence>MTSSSGVHLRPQLARIVPDYPGSIVSSTAGVLLACWLTSHSTSRISLMCIRGDDHGHFYSLPSHRETHRDPQTLGTDVDPAFVMLGEDADPRPLFPVCSSVDQYPSKAESVSRHRKFDTSLSVPTTDIYTAAYYRKPYYISCKQKMLCFKHSHKSSVGNMISPRLADKPGSRNIPLNETFFVFIERGVGCSLLANTVTNCLSGGMPDKKAPPNSNSLL</sequence>
<name>A0A6B0RL50_9CETA</name>
<proteinExistence type="predicted"/>
<accession>A0A6B0RL50</accession>
<dbReference type="EMBL" id="VBQZ03000058">
    <property type="protein sequence ID" value="MXQ89741.1"/>
    <property type="molecule type" value="Genomic_DNA"/>
</dbReference>
<dbReference type="Proteomes" id="UP000322234">
    <property type="component" value="Unassembled WGS sequence"/>
</dbReference>
<dbReference type="AlphaFoldDB" id="A0A6B0RL50"/>
<gene>
    <name evidence="1" type="ORF">E5288_WYG011565</name>
</gene>
<evidence type="ECO:0000313" key="2">
    <source>
        <dbReference type="Proteomes" id="UP000322234"/>
    </source>
</evidence>
<keyword evidence="2" id="KW-1185">Reference proteome</keyword>
<comment type="caution">
    <text evidence="1">The sequence shown here is derived from an EMBL/GenBank/DDBJ whole genome shotgun (WGS) entry which is preliminary data.</text>
</comment>
<reference evidence="1" key="1">
    <citation type="submission" date="2019-10" db="EMBL/GenBank/DDBJ databases">
        <title>The sequence and de novo assembly of the wild yak genome.</title>
        <authorList>
            <person name="Liu Y."/>
        </authorList>
    </citation>
    <scope>NUCLEOTIDE SEQUENCE [LARGE SCALE GENOMIC DNA]</scope>
    <source>
        <strain evidence="1">WY2019</strain>
    </source>
</reference>
<protein>
    <submittedName>
        <fullName evidence="1">Uncharacterized protein</fullName>
    </submittedName>
</protein>
<evidence type="ECO:0000313" key="1">
    <source>
        <dbReference type="EMBL" id="MXQ89741.1"/>
    </source>
</evidence>